<keyword evidence="3" id="KW-1185">Reference proteome</keyword>
<name>A0A540WWP0_9BACT</name>
<evidence type="ECO:0000256" key="1">
    <source>
        <dbReference type="SAM" id="MobiDB-lite"/>
    </source>
</evidence>
<evidence type="ECO:0000313" key="2">
    <source>
        <dbReference type="EMBL" id="TQF13419.1"/>
    </source>
</evidence>
<dbReference type="Proteomes" id="UP000315369">
    <property type="component" value="Unassembled WGS sequence"/>
</dbReference>
<proteinExistence type="predicted"/>
<accession>A0A540WWP0</accession>
<reference evidence="2 3" key="1">
    <citation type="submission" date="2019-06" db="EMBL/GenBank/DDBJ databases">
        <authorList>
            <person name="Livingstone P."/>
            <person name="Whitworth D."/>
        </authorList>
    </citation>
    <scope>NUCLEOTIDE SEQUENCE [LARGE SCALE GENOMIC DNA]</scope>
    <source>
        <strain evidence="2 3">AM401</strain>
    </source>
</reference>
<dbReference type="EMBL" id="VIFM01000100">
    <property type="protein sequence ID" value="TQF13419.1"/>
    <property type="molecule type" value="Genomic_DNA"/>
</dbReference>
<feature type="region of interest" description="Disordered" evidence="1">
    <location>
        <begin position="1"/>
        <end position="23"/>
    </location>
</feature>
<comment type="caution">
    <text evidence="2">The sequence shown here is derived from an EMBL/GenBank/DDBJ whole genome shotgun (WGS) entry which is preliminary data.</text>
</comment>
<organism evidence="2 3">
    <name type="scientific">Myxococcus llanfairpwllgwyngyllgogerychwyrndrobwllllantysiliogogogochensis</name>
    <dbReference type="NCBI Taxonomy" id="2590453"/>
    <lineage>
        <taxon>Bacteria</taxon>
        <taxon>Pseudomonadati</taxon>
        <taxon>Myxococcota</taxon>
        <taxon>Myxococcia</taxon>
        <taxon>Myxococcales</taxon>
        <taxon>Cystobacterineae</taxon>
        <taxon>Myxococcaceae</taxon>
        <taxon>Myxococcus</taxon>
    </lineage>
</organism>
<protein>
    <submittedName>
        <fullName evidence="2">Uncharacterized protein</fullName>
    </submittedName>
</protein>
<evidence type="ECO:0000313" key="3">
    <source>
        <dbReference type="Proteomes" id="UP000315369"/>
    </source>
</evidence>
<gene>
    <name evidence="2" type="ORF">FJV41_23810</name>
</gene>
<sequence length="102" mass="10837">MEHLVRARRPPGAPGRASAPVDLVEDPVGAQASARQERASAPVDLVEDLVGAQASGRASAPVDLVEHLVRTRLGKEVSDAPRNVSCPVDKYPDDLTGLRHQN</sequence>
<dbReference type="AlphaFoldDB" id="A0A540WWP0"/>